<gene>
    <name evidence="11" type="primary">algC</name>
    <name evidence="11" type="ORF">AXFE_12760</name>
</gene>
<dbReference type="Pfam" id="PF02880">
    <property type="entry name" value="PGM_PMM_III"/>
    <property type="match status" value="1"/>
</dbReference>
<dbReference type="Pfam" id="PF02878">
    <property type="entry name" value="PGM_PMM_I"/>
    <property type="match status" value="1"/>
</dbReference>
<evidence type="ECO:0000256" key="4">
    <source>
        <dbReference type="ARBA" id="ARBA00022723"/>
    </source>
</evidence>
<dbReference type="GO" id="GO:0005975">
    <property type="term" value="P:carbohydrate metabolic process"/>
    <property type="evidence" value="ECO:0007669"/>
    <property type="project" value="InterPro"/>
</dbReference>
<keyword evidence="12" id="KW-1185">Reference proteome</keyword>
<evidence type="ECO:0000256" key="5">
    <source>
        <dbReference type="ARBA" id="ARBA00022842"/>
    </source>
</evidence>
<feature type="domain" description="Alpha-D-phosphohexomutase alpha/beta/alpha" evidence="8">
    <location>
        <begin position="6"/>
        <end position="128"/>
    </location>
</feature>
<evidence type="ECO:0000313" key="12">
    <source>
        <dbReference type="Proteomes" id="UP000032360"/>
    </source>
</evidence>
<dbReference type="InterPro" id="IPR036900">
    <property type="entry name" value="A-D-PHexomutase_C_sf"/>
</dbReference>
<accession>A0A0D8HIT0</accession>
<dbReference type="GO" id="GO:0004615">
    <property type="term" value="F:phosphomannomutase activity"/>
    <property type="evidence" value="ECO:0007669"/>
    <property type="project" value="UniProtKB-EC"/>
</dbReference>
<dbReference type="InterPro" id="IPR005846">
    <property type="entry name" value="A-D-PHexomutase_a/b/a-III"/>
</dbReference>
<dbReference type="InterPro" id="IPR005844">
    <property type="entry name" value="A-D-PHexomutase_a/b/a-I"/>
</dbReference>
<sequence>MDSLDKIFKAYDVRGLAPEELTPEVAEAIGYAFGQFAASERIVVGRDMRPSGIALSESFISGANRAGVGVDEIGLCSTDMLYFASGRLNEPGVTFTASHNPAAYNGIKMCLAGAKPVGEATGLGEIKENARRYLNGEFKEVADSGVNASINNKVDLLEEFSNHIRSFVDVSKLAPLRIVADTANGMGGYVVPSVFGSLPFDLTILYGELDGNFPNHPADPIQPENIADLKNAVVSLNADVGLAFDGDADRVFLVDNNAAPLSGSLTTALVAKAMLERSPGSTVLYNLICSKAVPEVIIESGGVPVMTRVGHSFIKDVMAETGAVFGGEHSGHYYFRDNYRADSGMIAALIILEQISKSQTPLSELRKPFERYCDSGEVNTRVSDAHAVIAFIKNAYDKRARATEIDGLTLDFGDWWFNVRPSNTEPLLRLNLEARTQEEVASKLAEVLAVISKADSVRS</sequence>
<dbReference type="GO" id="GO:0046872">
    <property type="term" value="F:metal ion binding"/>
    <property type="evidence" value="ECO:0007669"/>
    <property type="project" value="UniProtKB-KW"/>
</dbReference>
<reference evidence="11 12" key="1">
    <citation type="submission" date="2015-01" db="EMBL/GenBank/DDBJ databases">
        <title>Draft genome of the acidophilic iron oxidizer Acidithrix ferrooxidans strain Py-F3.</title>
        <authorList>
            <person name="Poehlein A."/>
            <person name="Eisen S."/>
            <person name="Schloemann M."/>
            <person name="Johnson B.D."/>
            <person name="Daniel R."/>
            <person name="Muehling M."/>
        </authorList>
    </citation>
    <scope>NUCLEOTIDE SEQUENCE [LARGE SCALE GENOMIC DNA]</scope>
    <source>
        <strain evidence="11 12">Py-F3</strain>
    </source>
</reference>
<dbReference type="InterPro" id="IPR016055">
    <property type="entry name" value="A-D-PHexomutase_a/b/a-I/II/III"/>
</dbReference>
<dbReference type="EC" id="5.4.2.8" evidence="11"/>
<dbReference type="STRING" id="1280514.AXFE_12760"/>
<evidence type="ECO:0000256" key="6">
    <source>
        <dbReference type="ARBA" id="ARBA00023235"/>
    </source>
</evidence>
<keyword evidence="4" id="KW-0479">Metal-binding</keyword>
<proteinExistence type="inferred from homology"/>
<feature type="domain" description="Alpha-D-phosphohexomutase alpha/beta/alpha" evidence="10">
    <location>
        <begin position="266"/>
        <end position="372"/>
    </location>
</feature>
<name>A0A0D8HIT0_9ACTN</name>
<protein>
    <submittedName>
        <fullName evidence="11">Phosphomannomutase/phosphoglucomutase</fullName>
        <ecNumber evidence="11">5.4.2.2</ecNumber>
        <ecNumber evidence="11">5.4.2.8</ecNumber>
    </submittedName>
</protein>
<evidence type="ECO:0000256" key="3">
    <source>
        <dbReference type="ARBA" id="ARBA00022553"/>
    </source>
</evidence>
<evidence type="ECO:0000259" key="10">
    <source>
        <dbReference type="Pfam" id="PF02880"/>
    </source>
</evidence>
<dbReference type="PATRIC" id="fig|1280514.3.peg.1661"/>
<dbReference type="SUPFAM" id="SSF53738">
    <property type="entry name" value="Phosphoglucomutase, first 3 domains"/>
    <property type="match status" value="3"/>
</dbReference>
<dbReference type="Gene3D" id="3.40.120.10">
    <property type="entry name" value="Alpha-D-Glucose-1,6-Bisphosphate, subunit A, domain 3"/>
    <property type="match status" value="3"/>
</dbReference>
<dbReference type="Gene3D" id="3.30.310.50">
    <property type="entry name" value="Alpha-D-phosphohexomutase, C-terminal domain"/>
    <property type="match status" value="1"/>
</dbReference>
<dbReference type="EMBL" id="JXYS01000029">
    <property type="protein sequence ID" value="KJF17779.1"/>
    <property type="molecule type" value="Genomic_DNA"/>
</dbReference>
<evidence type="ECO:0000256" key="1">
    <source>
        <dbReference type="ARBA" id="ARBA00001946"/>
    </source>
</evidence>
<feature type="domain" description="Alpha-D-phosphohexomutase alpha/beta/alpha" evidence="9">
    <location>
        <begin position="159"/>
        <end position="257"/>
    </location>
</feature>
<keyword evidence="3" id="KW-0597">Phosphoprotein</keyword>
<comment type="caution">
    <text evidence="11">The sequence shown here is derived from an EMBL/GenBank/DDBJ whole genome shotgun (WGS) entry which is preliminary data.</text>
</comment>
<comment type="cofactor">
    <cofactor evidence="1">
        <name>Mg(2+)</name>
        <dbReference type="ChEBI" id="CHEBI:18420"/>
    </cofactor>
</comment>
<dbReference type="Proteomes" id="UP000032360">
    <property type="component" value="Unassembled WGS sequence"/>
</dbReference>
<dbReference type="GO" id="GO:0004614">
    <property type="term" value="F:phosphoglucomutase activity"/>
    <property type="evidence" value="ECO:0007669"/>
    <property type="project" value="UniProtKB-EC"/>
</dbReference>
<evidence type="ECO:0000259" key="8">
    <source>
        <dbReference type="Pfam" id="PF02878"/>
    </source>
</evidence>
<dbReference type="OrthoDB" id="9803322at2"/>
<dbReference type="PRINTS" id="PR00509">
    <property type="entry name" value="PGMPMM"/>
</dbReference>
<dbReference type="EC" id="5.4.2.2" evidence="11"/>
<evidence type="ECO:0000259" key="9">
    <source>
        <dbReference type="Pfam" id="PF02879"/>
    </source>
</evidence>
<organism evidence="11 12">
    <name type="scientific">Acidithrix ferrooxidans</name>
    <dbReference type="NCBI Taxonomy" id="1280514"/>
    <lineage>
        <taxon>Bacteria</taxon>
        <taxon>Bacillati</taxon>
        <taxon>Actinomycetota</taxon>
        <taxon>Acidimicrobiia</taxon>
        <taxon>Acidimicrobiales</taxon>
        <taxon>Acidimicrobiaceae</taxon>
        <taxon>Acidithrix</taxon>
    </lineage>
</organism>
<keyword evidence="5" id="KW-0460">Magnesium</keyword>
<feature type="domain" description="Alpha-D-phosphohexomutase C-terminal" evidence="7">
    <location>
        <begin position="377"/>
        <end position="447"/>
    </location>
</feature>
<comment type="similarity">
    <text evidence="2">Belongs to the phosphohexose mutase family.</text>
</comment>
<dbReference type="Pfam" id="PF02879">
    <property type="entry name" value="PGM_PMM_II"/>
    <property type="match status" value="1"/>
</dbReference>
<dbReference type="InterPro" id="IPR005843">
    <property type="entry name" value="A-D-PHexomutase_C"/>
</dbReference>
<evidence type="ECO:0000259" key="7">
    <source>
        <dbReference type="Pfam" id="PF00408"/>
    </source>
</evidence>
<dbReference type="InterPro" id="IPR005845">
    <property type="entry name" value="A-D-PHexomutase_a/b/a-II"/>
</dbReference>
<dbReference type="InterPro" id="IPR005841">
    <property type="entry name" value="Alpha-D-phosphohexomutase_SF"/>
</dbReference>
<evidence type="ECO:0000256" key="2">
    <source>
        <dbReference type="ARBA" id="ARBA00010231"/>
    </source>
</evidence>
<dbReference type="RefSeq" id="WP_052605029.1">
    <property type="nucleotide sequence ID" value="NZ_JXYS01000029.1"/>
</dbReference>
<dbReference type="SUPFAM" id="SSF55957">
    <property type="entry name" value="Phosphoglucomutase, C-terminal domain"/>
    <property type="match status" value="1"/>
</dbReference>
<dbReference type="CDD" id="cd03089">
    <property type="entry name" value="PMM_PGM"/>
    <property type="match status" value="1"/>
</dbReference>
<dbReference type="AlphaFoldDB" id="A0A0D8HIT0"/>
<dbReference type="PANTHER" id="PTHR43771">
    <property type="entry name" value="PHOSPHOMANNOMUTASE"/>
    <property type="match status" value="1"/>
</dbReference>
<keyword evidence="6 11" id="KW-0413">Isomerase</keyword>
<dbReference type="PANTHER" id="PTHR43771:SF1">
    <property type="entry name" value="PHOSPHOMANNOMUTASE"/>
    <property type="match status" value="1"/>
</dbReference>
<dbReference type="Pfam" id="PF00408">
    <property type="entry name" value="PGM_PMM_IV"/>
    <property type="match status" value="1"/>
</dbReference>
<evidence type="ECO:0000313" key="11">
    <source>
        <dbReference type="EMBL" id="KJF17779.1"/>
    </source>
</evidence>